<sequence>MTDKNEWGSNLSFVFAMIGSAVGLGNIWRYPYVLYSNGGGAFYIPYIVAILIMGIPFLILEYGVGYNFKSSFAKAARKINSKCEYLGWFLPVAVFMIMIYYSAILGWDGIYMMLSFTKGWGADPNNFFTTTLLQSSDSFMGLLNFIPVIAVAMLAGWIIIWFISHRDLEQGLGKVSKILVPLLFIIMIIIVAFSLTLPGASIGLAELFNPDWSLLTHFEIWMAAFGQIVFSLSLGMSIAFTYASYVKDDADLITNTISIALANSLFENFAALGVFSILGYMSLQSGTPVADLVSQGTGLVFIVYPTVFNVLGQWAYVLGPLFFLTVYLAGLTSILSTIEPLSFSIQNKFASTRSRTMTALIIVAAAISMIYATSFGGSLLGFVDTFINQIALLLGVVIECIVFAWIFKVEKLIDFLNSKSKTIKLGKWWLIIVKYILPIFISIIWIGGMFDVAKSGSYEQLTFTVISAAILLSATLIFTILPAKNPDWDEAEERV</sequence>
<dbReference type="AlphaFoldDB" id="A0A1G5WWY5"/>
<keyword evidence="5 6" id="KW-0472">Membrane</keyword>
<name>A0A1G5WWY5_9EURY</name>
<feature type="transmembrane region" description="Helical" evidence="6">
    <location>
        <begin position="220"/>
        <end position="245"/>
    </location>
</feature>
<dbReference type="InterPro" id="IPR000175">
    <property type="entry name" value="Na/ntran_symport"/>
</dbReference>
<dbReference type="InterPro" id="IPR037272">
    <property type="entry name" value="SNS_sf"/>
</dbReference>
<evidence type="ECO:0000256" key="5">
    <source>
        <dbReference type="ARBA" id="ARBA00023136"/>
    </source>
</evidence>
<dbReference type="RefSeq" id="WP_149732293.1">
    <property type="nucleotide sequence ID" value="NZ_FMXB01000014.1"/>
</dbReference>
<feature type="transmembrane region" description="Helical" evidence="6">
    <location>
        <begin position="257"/>
        <end position="281"/>
    </location>
</feature>
<dbReference type="SUPFAM" id="SSF161070">
    <property type="entry name" value="SNF-like"/>
    <property type="match status" value="1"/>
</dbReference>
<dbReference type="CDD" id="cd10334">
    <property type="entry name" value="SLC6sbd_u1"/>
    <property type="match status" value="1"/>
</dbReference>
<dbReference type="OrthoDB" id="99721at2157"/>
<feature type="transmembrane region" description="Helical" evidence="6">
    <location>
        <begin position="43"/>
        <end position="64"/>
    </location>
</feature>
<gene>
    <name evidence="7" type="ORF">SAMN02910315_01770</name>
</gene>
<organism evidence="7 8">
    <name type="scientific">Methanobrevibacter millerae</name>
    <dbReference type="NCBI Taxonomy" id="230361"/>
    <lineage>
        <taxon>Archaea</taxon>
        <taxon>Methanobacteriati</taxon>
        <taxon>Methanobacteriota</taxon>
        <taxon>Methanomada group</taxon>
        <taxon>Methanobacteria</taxon>
        <taxon>Methanobacteriales</taxon>
        <taxon>Methanobacteriaceae</taxon>
        <taxon>Methanobrevibacter</taxon>
    </lineage>
</organism>
<feature type="transmembrane region" description="Helical" evidence="6">
    <location>
        <begin position="142"/>
        <end position="163"/>
    </location>
</feature>
<keyword evidence="3 6" id="KW-0812">Transmembrane</keyword>
<feature type="transmembrane region" description="Helical" evidence="6">
    <location>
        <begin position="12"/>
        <end position="31"/>
    </location>
</feature>
<feature type="transmembrane region" description="Helical" evidence="6">
    <location>
        <begin position="460"/>
        <end position="481"/>
    </location>
</feature>
<dbReference type="EMBL" id="FMXB01000014">
    <property type="protein sequence ID" value="SDA62649.1"/>
    <property type="molecule type" value="Genomic_DNA"/>
</dbReference>
<feature type="transmembrane region" description="Helical" evidence="6">
    <location>
        <begin position="428"/>
        <end position="448"/>
    </location>
</feature>
<dbReference type="STRING" id="230361.sm9_1493"/>
<evidence type="ECO:0000256" key="4">
    <source>
        <dbReference type="ARBA" id="ARBA00022989"/>
    </source>
</evidence>
<dbReference type="GO" id="GO:0016020">
    <property type="term" value="C:membrane"/>
    <property type="evidence" value="ECO:0007669"/>
    <property type="project" value="UniProtKB-SubCell"/>
</dbReference>
<keyword evidence="2" id="KW-0813">Transport</keyword>
<feature type="transmembrane region" description="Helical" evidence="6">
    <location>
        <begin position="359"/>
        <end position="380"/>
    </location>
</feature>
<evidence type="ECO:0000256" key="2">
    <source>
        <dbReference type="ARBA" id="ARBA00022448"/>
    </source>
</evidence>
<keyword evidence="8" id="KW-1185">Reference proteome</keyword>
<evidence type="ECO:0000313" key="8">
    <source>
        <dbReference type="Proteomes" id="UP000323439"/>
    </source>
</evidence>
<accession>A0A1G5WWY5</accession>
<proteinExistence type="predicted"/>
<protein>
    <submittedName>
        <fullName evidence="7">Neurotransmitter:Na+ symporter, NSS family</fullName>
    </submittedName>
</protein>
<dbReference type="PROSITE" id="PS50267">
    <property type="entry name" value="NA_NEUROTRAN_SYMP_3"/>
    <property type="match status" value="1"/>
</dbReference>
<evidence type="ECO:0000256" key="1">
    <source>
        <dbReference type="ARBA" id="ARBA00004141"/>
    </source>
</evidence>
<keyword evidence="4 6" id="KW-1133">Transmembrane helix</keyword>
<dbReference type="PANTHER" id="PTHR42948:SF1">
    <property type="entry name" value="TRANSPORTER"/>
    <property type="match status" value="1"/>
</dbReference>
<dbReference type="PRINTS" id="PR00176">
    <property type="entry name" value="NANEUSMPORT"/>
</dbReference>
<reference evidence="7 8" key="1">
    <citation type="submission" date="2016-10" db="EMBL/GenBank/DDBJ databases">
        <authorList>
            <person name="Varghese N."/>
            <person name="Submissions S."/>
        </authorList>
    </citation>
    <scope>NUCLEOTIDE SEQUENCE [LARGE SCALE GENOMIC DNA]</scope>
    <source>
        <strain evidence="7 8">DSM 16643</strain>
    </source>
</reference>
<dbReference type="Pfam" id="PF00209">
    <property type="entry name" value="SNF"/>
    <property type="match status" value="1"/>
</dbReference>
<feature type="transmembrane region" description="Helical" evidence="6">
    <location>
        <begin position="314"/>
        <end position="338"/>
    </location>
</feature>
<feature type="transmembrane region" description="Helical" evidence="6">
    <location>
        <begin position="85"/>
        <end position="107"/>
    </location>
</feature>
<dbReference type="PANTHER" id="PTHR42948">
    <property type="entry name" value="TRANSPORTER"/>
    <property type="match status" value="1"/>
</dbReference>
<evidence type="ECO:0000313" key="7">
    <source>
        <dbReference type="EMBL" id="SDA62649.1"/>
    </source>
</evidence>
<feature type="transmembrane region" description="Helical" evidence="6">
    <location>
        <begin position="386"/>
        <end position="407"/>
    </location>
</feature>
<dbReference type="NCBIfam" id="NF037979">
    <property type="entry name" value="Na_transp"/>
    <property type="match status" value="1"/>
</dbReference>
<dbReference type="Proteomes" id="UP000323439">
    <property type="component" value="Unassembled WGS sequence"/>
</dbReference>
<evidence type="ECO:0000256" key="6">
    <source>
        <dbReference type="SAM" id="Phobius"/>
    </source>
</evidence>
<evidence type="ECO:0000256" key="3">
    <source>
        <dbReference type="ARBA" id="ARBA00022692"/>
    </source>
</evidence>
<comment type="subcellular location">
    <subcellularLocation>
        <location evidence="1">Membrane</location>
        <topology evidence="1">Multi-pass membrane protein</topology>
    </subcellularLocation>
</comment>
<feature type="transmembrane region" description="Helical" evidence="6">
    <location>
        <begin position="175"/>
        <end position="200"/>
    </location>
</feature>